<dbReference type="InterPro" id="IPR001818">
    <property type="entry name" value="Pept_M10_metallopeptidase"/>
</dbReference>
<evidence type="ECO:0000256" key="25">
    <source>
        <dbReference type="PIRSR" id="PIRSR621190-3"/>
    </source>
</evidence>
<dbReference type="InterPro" id="IPR002477">
    <property type="entry name" value="Peptidoglycan-bd-like"/>
</dbReference>
<dbReference type="InterPro" id="IPR021190">
    <property type="entry name" value="Pept_M10A"/>
</dbReference>
<comment type="similarity">
    <text evidence="2">Belongs to the peptidase M10A family.</text>
</comment>
<feature type="binding site" evidence="24">
    <location>
        <position position="343"/>
    </location>
    <ligand>
        <name>Ca(2+)</name>
        <dbReference type="ChEBI" id="CHEBI:29108"/>
        <label>5</label>
    </ligand>
</feature>
<dbReference type="SUPFAM" id="SSF50923">
    <property type="entry name" value="Hemopexin-like domain"/>
    <property type="match status" value="1"/>
</dbReference>
<dbReference type="SUPFAM" id="SSF47090">
    <property type="entry name" value="PGBD-like"/>
    <property type="match status" value="1"/>
</dbReference>
<evidence type="ECO:0000256" key="23">
    <source>
        <dbReference type="PIRSR" id="PIRSR001191-2"/>
    </source>
</evidence>
<feature type="chain" id="PRO_5015019495" description="Stromelysin-1" evidence="30">
    <location>
        <begin position="18"/>
        <end position="477"/>
    </location>
</feature>
<evidence type="ECO:0000256" key="16">
    <source>
        <dbReference type="ARBA" id="ARBA00023145"/>
    </source>
</evidence>
<feature type="binding site" evidence="24">
    <location>
        <position position="175"/>
    </location>
    <ligand>
        <name>Ca(2+)</name>
        <dbReference type="ChEBI" id="CHEBI:29108"/>
        <label>3</label>
    </ligand>
</feature>
<feature type="short sequence motif" description="Cysteine switch" evidence="27">
    <location>
        <begin position="90"/>
        <end position="97"/>
    </location>
</feature>
<feature type="non-terminal residue" evidence="32">
    <location>
        <position position="477"/>
    </location>
</feature>
<feature type="binding site" evidence="24">
    <location>
        <position position="158"/>
    </location>
    <ligand>
        <name>Ca(2+)</name>
        <dbReference type="ChEBI" id="CHEBI:29108"/>
        <label>2</label>
    </ligand>
</feature>
<feature type="binding site" evidence="24">
    <location>
        <position position="236"/>
    </location>
    <ligand>
        <name>Zn(2+)</name>
        <dbReference type="ChEBI" id="CHEBI:29105"/>
        <label>2</label>
        <note>catalytic</note>
    </ligand>
</feature>
<dbReference type="GO" id="GO:0004222">
    <property type="term" value="F:metalloendopeptidase activity"/>
    <property type="evidence" value="ECO:0007669"/>
    <property type="project" value="UniProtKB-EC"/>
</dbReference>
<feature type="repeat" description="Hemopexin" evidence="28">
    <location>
        <begin position="337"/>
        <end position="383"/>
    </location>
</feature>
<dbReference type="InterPro" id="IPR018486">
    <property type="entry name" value="Hemopexin_CS"/>
</dbReference>
<feature type="binding site" evidence="24">
    <location>
        <position position="201"/>
    </location>
    <ligand>
        <name>Ca(2+)</name>
        <dbReference type="ChEBI" id="CHEBI:29108"/>
        <label>3</label>
    </ligand>
</feature>
<feature type="binding site" evidence="24">
    <location>
        <position position="297"/>
    </location>
    <ligand>
        <name>Ca(2+)</name>
        <dbReference type="ChEBI" id="CHEBI:29108"/>
        <label>4</label>
    </ligand>
</feature>
<comment type="cofactor">
    <cofactor evidence="24">
        <name>Ca(2+)</name>
        <dbReference type="ChEBI" id="CHEBI:29108"/>
    </cofactor>
    <text evidence="24">Can bind about 5 Ca(2+) ions per subunit.</text>
</comment>
<feature type="binding site" evidence="24">
    <location>
        <position position="176"/>
    </location>
    <ligand>
        <name>Ca(2+)</name>
        <dbReference type="ChEBI" id="CHEBI:29108"/>
        <label>3</label>
    </ligand>
</feature>
<feature type="disulfide bond" evidence="25">
    <location>
        <begin position="290"/>
        <end position="477"/>
    </location>
</feature>
<keyword evidence="10" id="KW-0378">Hydrolase</keyword>
<dbReference type="CDD" id="cd00094">
    <property type="entry name" value="HX"/>
    <property type="match status" value="1"/>
</dbReference>
<keyword evidence="6" id="KW-0645">Protease</keyword>
<dbReference type="FunCoup" id="D2HIH1">
    <property type="interactions" value="23"/>
</dbReference>
<feature type="binding site" evidence="24">
    <location>
        <position position="194"/>
    </location>
    <ligand>
        <name>Ca(2+)</name>
        <dbReference type="ChEBI" id="CHEBI:29108"/>
        <label>2</label>
    </ligand>
</feature>
<feature type="binding site" evidence="24">
    <location>
        <position position="438"/>
    </location>
    <ligand>
        <name>Ca(2+)</name>
        <dbReference type="ChEBI" id="CHEBI:29108"/>
        <label>4</label>
    </ligand>
</feature>
<evidence type="ECO:0000256" key="22">
    <source>
        <dbReference type="PIRSR" id="PIRSR001191-1"/>
    </source>
</evidence>
<dbReference type="PIRSF" id="PIRSF001191">
    <property type="entry name" value="Peptidase_M10A_matrix"/>
    <property type="match status" value="1"/>
</dbReference>
<dbReference type="InterPro" id="IPR018487">
    <property type="entry name" value="Hemopexin-like_repeat"/>
</dbReference>
<feature type="binding site" evidence="23">
    <location>
        <position position="218"/>
    </location>
    <ligand>
        <name>Zn(2+)</name>
        <dbReference type="ChEBI" id="CHEBI:29105"/>
        <label>2</label>
        <note>catalytic</note>
    </ligand>
</feature>
<dbReference type="PANTHER" id="PTHR10201:SF215">
    <property type="entry name" value="STROMELYSIN-1"/>
    <property type="match status" value="1"/>
</dbReference>
<feature type="region of interest" description="Disordered" evidence="29">
    <location>
        <begin position="262"/>
        <end position="287"/>
    </location>
</feature>
<dbReference type="Pfam" id="PF01471">
    <property type="entry name" value="PG_binding_1"/>
    <property type="match status" value="1"/>
</dbReference>
<evidence type="ECO:0000256" key="17">
    <source>
        <dbReference type="ARBA" id="ARBA00023157"/>
    </source>
</evidence>
<evidence type="ECO:0000256" key="30">
    <source>
        <dbReference type="SAM" id="SignalP"/>
    </source>
</evidence>
<keyword evidence="7 23" id="KW-0479">Metal-binding</keyword>
<accession>D2HIH1</accession>
<feature type="binding site" evidence="23">
    <location>
        <position position="222"/>
    </location>
    <ligand>
        <name>Zn(2+)</name>
        <dbReference type="ChEBI" id="CHEBI:29105"/>
        <label>2</label>
        <note>catalytic</note>
    </ligand>
</feature>
<feature type="binding site" evidence="24">
    <location>
        <position position="168"/>
    </location>
    <ligand>
        <name>Zn(2+)</name>
        <dbReference type="ChEBI" id="CHEBI:29105"/>
        <label>1</label>
    </ligand>
</feature>
<dbReference type="STRING" id="9646.ENSAMEP00000010678"/>
<dbReference type="EC" id="3.4.24.17" evidence="19"/>
<dbReference type="GO" id="GO:0030198">
    <property type="term" value="P:extracellular matrix organization"/>
    <property type="evidence" value="ECO:0007669"/>
    <property type="project" value="TreeGrafter"/>
</dbReference>
<dbReference type="InterPro" id="IPR033739">
    <property type="entry name" value="M10A_MMP"/>
</dbReference>
<feature type="binding site" evidence="24">
    <location>
        <position position="170"/>
    </location>
    <ligand>
        <name>Zn(2+)</name>
        <dbReference type="ChEBI" id="CHEBI:29105"/>
        <label>1</label>
    </ligand>
</feature>
<dbReference type="MEROPS" id="M10.005"/>
<feature type="domain" description="Peptidase metallopeptidase" evidence="31">
    <location>
        <begin position="105"/>
        <end position="265"/>
    </location>
</feature>
<dbReference type="InterPro" id="IPR036365">
    <property type="entry name" value="PGBD-like_sf"/>
</dbReference>
<dbReference type="GO" id="GO:0008270">
    <property type="term" value="F:zinc ion binding"/>
    <property type="evidence" value="ECO:0007669"/>
    <property type="project" value="InterPro"/>
</dbReference>
<keyword evidence="3" id="KW-0964">Secreted</keyword>
<dbReference type="PRINTS" id="PR00138">
    <property type="entry name" value="MATRIXIN"/>
</dbReference>
<dbReference type="FunFam" id="3.40.390.10:FF:000007">
    <property type="entry name" value="Collagenase 3"/>
    <property type="match status" value="1"/>
</dbReference>
<feature type="binding site" description="in inhibited form" evidence="24">
    <location>
        <position position="92"/>
    </location>
    <ligand>
        <name>Zn(2+)</name>
        <dbReference type="ChEBI" id="CHEBI:29105"/>
        <label>2</label>
        <note>catalytic</note>
    </ligand>
</feature>
<keyword evidence="17 25" id="KW-1015">Disulfide bond</keyword>
<keyword evidence="16" id="KW-0865">Zymogen</keyword>
<dbReference type="InParanoid" id="D2HIH1"/>
<evidence type="ECO:0000256" key="15">
    <source>
        <dbReference type="ARBA" id="ARBA00023105"/>
    </source>
</evidence>
<keyword evidence="11 23" id="KW-0862">Zinc</keyword>
<dbReference type="FunFam" id="2.110.10.10:FF:000002">
    <property type="entry name" value="Matrix metallopeptidase 3"/>
    <property type="match status" value="1"/>
</dbReference>
<feature type="binding site" evidence="24">
    <location>
        <position position="198"/>
    </location>
    <ligand>
        <name>Ca(2+)</name>
        <dbReference type="ChEBI" id="CHEBI:29108"/>
        <label>3</label>
    </ligand>
</feature>
<feature type="modified residue" description="Phosphotyrosine; by PKDCC" evidence="26">
    <location>
        <position position="372"/>
    </location>
</feature>
<evidence type="ECO:0000256" key="13">
    <source>
        <dbReference type="ARBA" id="ARBA00022859"/>
    </source>
</evidence>
<evidence type="ECO:0000256" key="24">
    <source>
        <dbReference type="PIRSR" id="PIRSR621190-2"/>
    </source>
</evidence>
<reference evidence="32" key="1">
    <citation type="journal article" date="2010" name="Nature">
        <title>The sequence and de novo assembly of the giant panda genome.</title>
        <authorList>
            <person name="Li R."/>
            <person name="Fan W."/>
            <person name="Tian G."/>
            <person name="Zhu H."/>
            <person name="He L."/>
            <person name="Cai J."/>
            <person name="Huang Q."/>
            <person name="Cai Q."/>
            <person name="Li B."/>
            <person name="Bai Y."/>
            <person name="Zhang Z."/>
            <person name="Zhang Y."/>
            <person name="Wang W."/>
            <person name="Li J."/>
            <person name="Wei F."/>
            <person name="Li H."/>
            <person name="Jian M."/>
            <person name="Li J."/>
            <person name="Zhang Z."/>
            <person name="Nielsen R."/>
            <person name="Li D."/>
            <person name="Gu W."/>
            <person name="Yang Z."/>
            <person name="Xuan Z."/>
            <person name="Ryder O.A."/>
            <person name="Leung F.C."/>
            <person name="Zhou Y."/>
            <person name="Cao J."/>
            <person name="Sun X."/>
            <person name="Fu Y."/>
            <person name="Fang X."/>
            <person name="Guo X."/>
            <person name="Wang B."/>
            <person name="Hou R."/>
            <person name="Shen F."/>
            <person name="Mu B."/>
            <person name="Ni P."/>
            <person name="Lin R."/>
            <person name="Qian W."/>
            <person name="Wang G."/>
            <person name="Yu C."/>
            <person name="Nie W."/>
            <person name="Wang J."/>
            <person name="Wu Z."/>
            <person name="Liang H."/>
            <person name="Min J."/>
            <person name="Wu Q."/>
            <person name="Cheng S."/>
            <person name="Ruan J."/>
            <person name="Wang M."/>
            <person name="Shi Z."/>
            <person name="Wen M."/>
            <person name="Liu B."/>
            <person name="Ren X."/>
            <person name="Zheng H."/>
            <person name="Dong D."/>
            <person name="Cook K."/>
            <person name="Shan G."/>
            <person name="Zhang H."/>
            <person name="Kosiol C."/>
            <person name="Xie X."/>
            <person name="Lu Z."/>
            <person name="Zheng H."/>
            <person name="Li Y."/>
            <person name="Steiner C.C."/>
            <person name="Lam T.T."/>
            <person name="Lin S."/>
            <person name="Zhang Q."/>
            <person name="Li G."/>
            <person name="Tian J."/>
            <person name="Gong T."/>
            <person name="Liu H."/>
            <person name="Zhang D."/>
            <person name="Fang L."/>
            <person name="Ye C."/>
            <person name="Zhang J."/>
            <person name="Hu W."/>
            <person name="Xu A."/>
            <person name="Ren Y."/>
            <person name="Zhang G."/>
            <person name="Bruford M.W."/>
            <person name="Li Q."/>
            <person name="Ma L."/>
            <person name="Guo Y."/>
            <person name="An N."/>
            <person name="Hu Y."/>
            <person name="Zheng Y."/>
            <person name="Shi Y."/>
            <person name="Li Z."/>
            <person name="Liu Q."/>
            <person name="Chen Y."/>
            <person name="Zhao J."/>
            <person name="Qu N."/>
            <person name="Zhao S."/>
            <person name="Tian F."/>
            <person name="Wang X."/>
            <person name="Wang H."/>
            <person name="Xu L."/>
            <person name="Liu X."/>
            <person name="Vinar T."/>
            <person name="Wang Y."/>
            <person name="Lam T.W."/>
            <person name="Yiu S.M."/>
            <person name="Liu S."/>
            <person name="Zhang H."/>
            <person name="Li D."/>
            <person name="Huang Y."/>
            <person name="Wang X."/>
            <person name="Yang G."/>
            <person name="Jiang Z."/>
            <person name="Wang J."/>
            <person name="Qin N."/>
            <person name="Li L."/>
            <person name="Li J."/>
            <person name="Bolund L."/>
            <person name="Kristiansen K."/>
            <person name="Wong G.K."/>
            <person name="Olson M."/>
            <person name="Zhang X."/>
            <person name="Li S."/>
            <person name="Yang H."/>
            <person name="Wang J."/>
            <person name="Wang J."/>
        </authorList>
    </citation>
    <scope>NUCLEOTIDE SEQUENCE [LARGE SCALE GENOMIC DNA]</scope>
</reference>
<dbReference type="InterPro" id="IPR006026">
    <property type="entry name" value="Peptidase_Metallo"/>
</dbReference>
<evidence type="ECO:0000256" key="27">
    <source>
        <dbReference type="PIRSR" id="PIRSR621190-5"/>
    </source>
</evidence>
<feature type="binding site" evidence="24">
    <location>
        <position position="199"/>
    </location>
    <ligand>
        <name>Ca(2+)</name>
        <dbReference type="ChEBI" id="CHEBI:29108"/>
        <label>1</label>
    </ligand>
</feature>
<dbReference type="PROSITE" id="PS00024">
    <property type="entry name" value="HEMOPEXIN"/>
    <property type="match status" value="1"/>
</dbReference>
<evidence type="ECO:0000256" key="12">
    <source>
        <dbReference type="ARBA" id="ARBA00022837"/>
    </source>
</evidence>
<evidence type="ECO:0000256" key="4">
    <source>
        <dbReference type="ARBA" id="ARBA00022530"/>
    </source>
</evidence>
<gene>
    <name evidence="32" type="ORF">PANDA_011004</name>
</gene>
<keyword evidence="8 30" id="KW-0732">Signal</keyword>
<evidence type="ECO:0000256" key="19">
    <source>
        <dbReference type="ARBA" id="ARBA00039069"/>
    </source>
</evidence>
<evidence type="ECO:0000256" key="29">
    <source>
        <dbReference type="SAM" id="MobiDB-lite"/>
    </source>
</evidence>
<dbReference type="Pfam" id="PF00413">
    <property type="entry name" value="Peptidase_M10"/>
    <property type="match status" value="1"/>
</dbReference>
<organism evidence="32">
    <name type="scientific">Ailuropoda melanoleuca</name>
    <name type="common">Giant panda</name>
    <dbReference type="NCBI Taxonomy" id="9646"/>
    <lineage>
        <taxon>Eukaryota</taxon>
        <taxon>Metazoa</taxon>
        <taxon>Chordata</taxon>
        <taxon>Craniata</taxon>
        <taxon>Vertebrata</taxon>
        <taxon>Euteleostomi</taxon>
        <taxon>Mammalia</taxon>
        <taxon>Eutheria</taxon>
        <taxon>Laurasiatheria</taxon>
        <taxon>Carnivora</taxon>
        <taxon>Caniformia</taxon>
        <taxon>Ursidae</taxon>
        <taxon>Ailuropoda</taxon>
    </lineage>
</organism>
<dbReference type="Gene3D" id="3.40.390.10">
    <property type="entry name" value="Collagenase (Catalytic Domain)"/>
    <property type="match status" value="1"/>
</dbReference>
<evidence type="ECO:0000256" key="8">
    <source>
        <dbReference type="ARBA" id="ARBA00022729"/>
    </source>
</evidence>
<feature type="active site" evidence="22">
    <location>
        <position position="219"/>
    </location>
</feature>
<evidence type="ECO:0000256" key="1">
    <source>
        <dbReference type="ARBA" id="ARBA00004498"/>
    </source>
</evidence>
<keyword evidence="9" id="KW-0677">Repeat</keyword>
<evidence type="ECO:0000256" key="3">
    <source>
        <dbReference type="ARBA" id="ARBA00022525"/>
    </source>
</evidence>
<dbReference type="AlphaFoldDB" id="D2HIH1"/>
<keyword evidence="5" id="KW-0399">Innate immunity</keyword>
<evidence type="ECO:0000256" key="26">
    <source>
        <dbReference type="PIRSR" id="PIRSR621190-4"/>
    </source>
</evidence>
<keyword evidence="12 24" id="KW-0106">Calcium</keyword>
<evidence type="ECO:0000256" key="5">
    <source>
        <dbReference type="ARBA" id="ARBA00022588"/>
    </source>
</evidence>
<evidence type="ECO:0000256" key="20">
    <source>
        <dbReference type="ARBA" id="ARBA00039664"/>
    </source>
</evidence>
<feature type="binding site" evidence="24">
    <location>
        <position position="341"/>
    </location>
    <ligand>
        <name>Ca(2+)</name>
        <dbReference type="ChEBI" id="CHEBI:29108"/>
        <label>4</label>
    </ligand>
</feature>
<keyword evidence="15" id="KW-0177">Collagen degradation</keyword>
<evidence type="ECO:0000256" key="14">
    <source>
        <dbReference type="ARBA" id="ARBA00023049"/>
    </source>
</evidence>
<keyword evidence="14" id="KW-0482">Metalloprotease</keyword>
<feature type="binding site" evidence="24">
    <location>
        <position position="201"/>
    </location>
    <ligand>
        <name>Ca(2+)</name>
        <dbReference type="ChEBI" id="CHEBI:29108"/>
        <label>1</label>
    </ligand>
</feature>
<evidence type="ECO:0000313" key="32">
    <source>
        <dbReference type="EMBL" id="EFB17316.1"/>
    </source>
</evidence>
<feature type="repeat" description="Hemopexin" evidence="28">
    <location>
        <begin position="385"/>
        <end position="433"/>
    </location>
</feature>
<dbReference type="SUPFAM" id="SSF55486">
    <property type="entry name" value="Metalloproteases ('zincins'), catalytic domain"/>
    <property type="match status" value="1"/>
</dbReference>
<feature type="binding site" evidence="24">
    <location>
        <position position="391"/>
    </location>
    <ligand>
        <name>Ca(2+)</name>
        <dbReference type="ChEBI" id="CHEBI:29108"/>
        <label>5</label>
    </ligand>
</feature>
<keyword evidence="4" id="KW-0272">Extracellular matrix</keyword>
<dbReference type="GO" id="GO:0030574">
    <property type="term" value="P:collagen catabolic process"/>
    <property type="evidence" value="ECO:0007669"/>
    <property type="project" value="UniProtKB-KW"/>
</dbReference>
<feature type="binding site" evidence="24">
    <location>
        <position position="124"/>
    </location>
    <ligand>
        <name>Ca(2+)</name>
        <dbReference type="ChEBI" id="CHEBI:29108"/>
        <label>1</label>
    </ligand>
</feature>
<comment type="subcellular location">
    <subcellularLocation>
        <location evidence="1">Secreted</location>
        <location evidence="1">Extracellular space</location>
        <location evidence="1">Extracellular matrix</location>
    </subcellularLocation>
</comment>
<evidence type="ECO:0000256" key="21">
    <source>
        <dbReference type="ARBA" id="ARBA00041331"/>
    </source>
</evidence>
<evidence type="ECO:0000256" key="9">
    <source>
        <dbReference type="ARBA" id="ARBA00022737"/>
    </source>
</evidence>
<dbReference type="InterPro" id="IPR000585">
    <property type="entry name" value="Hemopexin-like_dom"/>
</dbReference>
<dbReference type="CDD" id="cd04278">
    <property type="entry name" value="ZnMc_MMP"/>
    <property type="match status" value="1"/>
</dbReference>
<dbReference type="eggNOG" id="KOG1565">
    <property type="taxonomic scope" value="Eukaryota"/>
</dbReference>
<evidence type="ECO:0000256" key="6">
    <source>
        <dbReference type="ARBA" id="ARBA00022670"/>
    </source>
</evidence>
<evidence type="ECO:0000256" key="28">
    <source>
        <dbReference type="PROSITE-ProRule" id="PRU01011"/>
    </source>
</evidence>
<feature type="binding site" evidence="24">
    <location>
        <position position="440"/>
    </location>
    <ligand>
        <name>Ca(2+)</name>
        <dbReference type="ChEBI" id="CHEBI:29108"/>
        <label>5</label>
    </ligand>
</feature>
<comment type="cofactor">
    <cofactor evidence="24">
        <name>Zn(2+)</name>
        <dbReference type="ChEBI" id="CHEBI:29105"/>
    </cofactor>
    <text evidence="24">Binds 2 Zn(2+) ions per subunit.</text>
</comment>
<feature type="binding site" evidence="23">
    <location>
        <position position="228"/>
    </location>
    <ligand>
        <name>Zn(2+)</name>
        <dbReference type="ChEBI" id="CHEBI:29105"/>
        <label>2</label>
        <note>catalytic</note>
    </ligand>
</feature>
<sequence length="477" mass="53872">MEHLAILVLLCLPVCSAYPLNGAARKEGSTTDFVQQYLENYYNLAKDTKPFVRRRDGGPVVEKLREMQKFLGLEVTGKLDSDTLEMMHKSRCGVPDVGDFTTFPGMPRWRKTHLTYRIMNYMLDLPRDAVDSAIEKALSLWEEVTPLTFSKADDGEADIKILFAVRDHGDFIPFDGPGKVLAHAYPPGPGIYGDAHFDDDEPWTRDTSGTNLFLVAAHELGHSLGLFHSADPRALMYPVYNARTDLARLRLSQDDVAGIQSLYGSPSVSPDDPAVPPESVPPGPETPAACDPSLSFDAISTLRGEILFFKDRHFWRKSLRTLEPGFYLISSFWPSLPSGLDAAYEETSKDIVFVFKGNQFWAIRGTEAQAGYPKSIHTLGFPSTFRKIDAAVFDKEKKKTYFFVGDKYWQFDENSQSVEQGFPRLIVDDLPGVEPEVDAVFQEFGFFYFFRGSLQFEFDPDARMVTRILKSNNWFYC</sequence>
<evidence type="ECO:0000256" key="11">
    <source>
        <dbReference type="ARBA" id="ARBA00022833"/>
    </source>
</evidence>
<dbReference type="EMBL" id="GL192883">
    <property type="protein sequence ID" value="EFB17316.1"/>
    <property type="molecule type" value="Genomic_DNA"/>
</dbReference>
<dbReference type="OMA" id="ARMVTRT"/>
<dbReference type="PANTHER" id="PTHR10201">
    <property type="entry name" value="MATRIX METALLOPROTEINASE"/>
    <property type="match status" value="1"/>
</dbReference>
<evidence type="ECO:0000256" key="10">
    <source>
        <dbReference type="ARBA" id="ARBA00022801"/>
    </source>
</evidence>
<dbReference type="GO" id="GO:0045087">
    <property type="term" value="P:innate immune response"/>
    <property type="evidence" value="ECO:0007669"/>
    <property type="project" value="UniProtKB-KW"/>
</dbReference>
<dbReference type="GO" id="GO:0031012">
    <property type="term" value="C:extracellular matrix"/>
    <property type="evidence" value="ECO:0007669"/>
    <property type="project" value="InterPro"/>
</dbReference>
<dbReference type="SMART" id="SM00235">
    <property type="entry name" value="ZnMc"/>
    <property type="match status" value="1"/>
</dbReference>
<name>D2HIH1_AILME</name>
<dbReference type="PROSITE" id="PS51642">
    <property type="entry name" value="HEMOPEXIN_2"/>
    <property type="match status" value="4"/>
</dbReference>
<feature type="binding site" evidence="24">
    <location>
        <position position="299"/>
    </location>
    <ligand>
        <name>Ca(2+)</name>
        <dbReference type="ChEBI" id="CHEBI:29108"/>
        <label>5</label>
    </ligand>
</feature>
<proteinExistence type="inferred from homology"/>
<feature type="binding site" evidence="24">
    <location>
        <position position="183"/>
    </location>
    <ligand>
        <name>Zn(2+)</name>
        <dbReference type="ChEBI" id="CHEBI:29105"/>
        <label>1</label>
    </ligand>
</feature>
<dbReference type="HOGENOM" id="CLU_015489_6_0_1"/>
<dbReference type="GO" id="GO:0006508">
    <property type="term" value="P:proteolysis"/>
    <property type="evidence" value="ECO:0007669"/>
    <property type="project" value="UniProtKB-KW"/>
</dbReference>
<feature type="repeat" description="Hemopexin" evidence="28">
    <location>
        <begin position="434"/>
        <end position="477"/>
    </location>
</feature>
<evidence type="ECO:0000259" key="31">
    <source>
        <dbReference type="SMART" id="SM00235"/>
    </source>
</evidence>
<feature type="repeat" description="Hemopexin" evidence="28">
    <location>
        <begin position="287"/>
        <end position="336"/>
    </location>
</feature>
<evidence type="ECO:0000256" key="2">
    <source>
        <dbReference type="ARBA" id="ARBA00010370"/>
    </source>
</evidence>
<dbReference type="InterPro" id="IPR024079">
    <property type="entry name" value="MetalloPept_cat_dom_sf"/>
</dbReference>
<feature type="compositionally biased region" description="Pro residues" evidence="29">
    <location>
        <begin position="273"/>
        <end position="285"/>
    </location>
</feature>
<feature type="signal peptide" evidence="30">
    <location>
        <begin position="1"/>
        <end position="17"/>
    </location>
</feature>
<protein>
    <recommendedName>
        <fullName evidence="20">Stromelysin-1</fullName>
        <ecNumber evidence="19">3.4.24.17</ecNumber>
    </recommendedName>
    <alternativeName>
        <fullName evidence="21">Matrix metalloproteinase-3</fullName>
    </alternativeName>
</protein>
<evidence type="ECO:0000256" key="18">
    <source>
        <dbReference type="ARBA" id="ARBA00036188"/>
    </source>
</evidence>
<feature type="binding site" evidence="24">
    <location>
        <position position="196"/>
    </location>
    <ligand>
        <name>Zn(2+)</name>
        <dbReference type="ChEBI" id="CHEBI:29105"/>
        <label>1</label>
    </ligand>
</feature>
<comment type="catalytic activity">
    <reaction evidence="18">
        <text>Preferential cleavage where P1', P2' and P3' are hydrophobic residues.</text>
        <dbReference type="EC" id="3.4.24.17"/>
    </reaction>
</comment>
<evidence type="ECO:0000256" key="7">
    <source>
        <dbReference type="ARBA" id="ARBA00022723"/>
    </source>
</evidence>
<keyword evidence="13" id="KW-0391">Immunity</keyword>
<dbReference type="InterPro" id="IPR036375">
    <property type="entry name" value="Hemopexin-like_dom_sf"/>
</dbReference>
<dbReference type="SMART" id="SM00120">
    <property type="entry name" value="HX"/>
    <property type="match status" value="4"/>
</dbReference>
<dbReference type="Gene3D" id="2.110.10.10">
    <property type="entry name" value="Hemopexin-like domain"/>
    <property type="match status" value="1"/>
</dbReference>
<dbReference type="Pfam" id="PF00045">
    <property type="entry name" value="Hemopexin"/>
    <property type="match status" value="4"/>
</dbReference>